<gene>
    <name evidence="2" type="ORF">JOE66_000859</name>
</gene>
<keyword evidence="1" id="KW-0472">Membrane</keyword>
<protein>
    <recommendedName>
        <fullName evidence="4">DUF2834 domain-containing protein</fullName>
    </recommendedName>
</protein>
<evidence type="ECO:0000256" key="1">
    <source>
        <dbReference type="SAM" id="Phobius"/>
    </source>
</evidence>
<feature type="transmembrane region" description="Helical" evidence="1">
    <location>
        <begin position="46"/>
        <end position="67"/>
    </location>
</feature>
<name>A0ABS2L2B6_9MICO</name>
<accession>A0ABS2L2B6</accession>
<feature type="transmembrane region" description="Helical" evidence="1">
    <location>
        <begin position="12"/>
        <end position="34"/>
    </location>
</feature>
<evidence type="ECO:0000313" key="3">
    <source>
        <dbReference type="Proteomes" id="UP000776164"/>
    </source>
</evidence>
<dbReference type="EMBL" id="JAFBBU010000001">
    <property type="protein sequence ID" value="MBM7471225.1"/>
    <property type="molecule type" value="Genomic_DNA"/>
</dbReference>
<dbReference type="Proteomes" id="UP000776164">
    <property type="component" value="Unassembled WGS sequence"/>
</dbReference>
<keyword evidence="1" id="KW-0812">Transmembrane</keyword>
<reference evidence="2 3" key="1">
    <citation type="submission" date="2021-01" db="EMBL/GenBank/DDBJ databases">
        <title>Sequencing the genomes of 1000 actinobacteria strains.</title>
        <authorList>
            <person name="Klenk H.-P."/>
        </authorList>
    </citation>
    <scope>NUCLEOTIDE SEQUENCE [LARGE SCALE GENOMIC DNA]</scope>
    <source>
        <strain evidence="2 3">DSM 13057</strain>
    </source>
</reference>
<keyword evidence="1" id="KW-1133">Transmembrane helix</keyword>
<dbReference type="RefSeq" id="WP_205107061.1">
    <property type="nucleotide sequence ID" value="NZ_BAAAHT010000013.1"/>
</dbReference>
<organism evidence="2 3">
    <name type="scientific">Subtercola frigoramans</name>
    <dbReference type="NCBI Taxonomy" id="120298"/>
    <lineage>
        <taxon>Bacteria</taxon>
        <taxon>Bacillati</taxon>
        <taxon>Actinomycetota</taxon>
        <taxon>Actinomycetes</taxon>
        <taxon>Micrococcales</taxon>
        <taxon>Microbacteriaceae</taxon>
        <taxon>Subtercola</taxon>
    </lineage>
</organism>
<sequence>MSKNWTPLALTYLVLAVVGLVGTWSFNLLSIIQLRDFVGDWVNSGPAVSSLTVDLLVAAVAGSILIIVESRRLGMQRGWLYVVLAGLTAFAFVFPLFLAMRERRLNRVGVGTIQHEPGSVVDGGESR</sequence>
<keyword evidence="3" id="KW-1185">Reference proteome</keyword>
<proteinExistence type="predicted"/>
<evidence type="ECO:0008006" key="4">
    <source>
        <dbReference type="Google" id="ProtNLM"/>
    </source>
</evidence>
<dbReference type="Pfam" id="PF11196">
    <property type="entry name" value="DUF2834"/>
    <property type="match status" value="1"/>
</dbReference>
<comment type="caution">
    <text evidence="2">The sequence shown here is derived from an EMBL/GenBank/DDBJ whole genome shotgun (WGS) entry which is preliminary data.</text>
</comment>
<feature type="transmembrane region" description="Helical" evidence="1">
    <location>
        <begin position="79"/>
        <end position="100"/>
    </location>
</feature>
<evidence type="ECO:0000313" key="2">
    <source>
        <dbReference type="EMBL" id="MBM7471225.1"/>
    </source>
</evidence>
<dbReference type="InterPro" id="IPR021362">
    <property type="entry name" value="DUF2834"/>
</dbReference>